<sequence length="457" mass="50184">MATAVCFSGSVSRTRLPDRGASIATHLLRPLAAHVLLALSHEPRDNCSSPHGCHLPTRLAALLPFAAAELEPAWPLPRLLRAMERLPHWPAVLRAFTARKARLRCERNAAWRHGSRSPPYRCSLPRLNSYLSPVIGRNNALLELRGLHFCLRTLARLEASSGKSYARVVHSRIEFVWLRPHPPLHLLAPRFVWVPSGEDYYSGLNDRHAVMNRSAAEVYFGRWRHLLDGSILRIDRQLNRSCVSNAQQMQSENLLRATLSHFGCAVRRFASTHHLGCCAAAGCFTRACYKRALPSRTAAARVCGAAAAAAAKGEGVLAACRRERAAVDGEGSNATLAAGKYRDEVELGVQHALALSLPGAAWGVLRGVYSPRGLVCVPSLPAARRRGAKVPCHLLAIVVPARHAQAFRAMLEALEFKGLNKSYQESFYVAWHNRSEDPATADYSGELQVAGRTVLLR</sequence>
<dbReference type="EMBL" id="JBGBPQ010000011">
    <property type="protein sequence ID" value="KAL1515978.1"/>
    <property type="molecule type" value="Genomic_DNA"/>
</dbReference>
<evidence type="ECO:0000313" key="2">
    <source>
        <dbReference type="Proteomes" id="UP001515480"/>
    </source>
</evidence>
<evidence type="ECO:0000313" key="1">
    <source>
        <dbReference type="EMBL" id="KAL1515978.1"/>
    </source>
</evidence>
<dbReference type="Proteomes" id="UP001515480">
    <property type="component" value="Unassembled WGS sequence"/>
</dbReference>
<dbReference type="AlphaFoldDB" id="A0AB34J8D7"/>
<accession>A0AB34J8D7</accession>
<organism evidence="1 2">
    <name type="scientific">Prymnesium parvum</name>
    <name type="common">Toxic golden alga</name>
    <dbReference type="NCBI Taxonomy" id="97485"/>
    <lineage>
        <taxon>Eukaryota</taxon>
        <taxon>Haptista</taxon>
        <taxon>Haptophyta</taxon>
        <taxon>Prymnesiophyceae</taxon>
        <taxon>Prymnesiales</taxon>
        <taxon>Prymnesiaceae</taxon>
        <taxon>Prymnesium</taxon>
    </lineage>
</organism>
<protein>
    <submittedName>
        <fullName evidence="1">Uncharacterized protein</fullName>
    </submittedName>
</protein>
<reference evidence="1 2" key="1">
    <citation type="journal article" date="2024" name="Science">
        <title>Giant polyketide synthase enzymes in the biosynthesis of giant marine polyether toxins.</title>
        <authorList>
            <person name="Fallon T.R."/>
            <person name="Shende V.V."/>
            <person name="Wierzbicki I.H."/>
            <person name="Pendleton A.L."/>
            <person name="Watervoot N.F."/>
            <person name="Auber R.P."/>
            <person name="Gonzalez D.J."/>
            <person name="Wisecaver J.H."/>
            <person name="Moore B.S."/>
        </authorList>
    </citation>
    <scope>NUCLEOTIDE SEQUENCE [LARGE SCALE GENOMIC DNA]</scope>
    <source>
        <strain evidence="1 2">12B1</strain>
    </source>
</reference>
<name>A0AB34J8D7_PRYPA</name>
<proteinExistence type="predicted"/>
<comment type="caution">
    <text evidence="1">The sequence shown here is derived from an EMBL/GenBank/DDBJ whole genome shotgun (WGS) entry which is preliminary data.</text>
</comment>
<keyword evidence="2" id="KW-1185">Reference proteome</keyword>
<gene>
    <name evidence="1" type="ORF">AB1Y20_002591</name>
</gene>